<dbReference type="SMART" id="SM00046">
    <property type="entry name" value="DAGKc"/>
    <property type="match status" value="1"/>
</dbReference>
<dbReference type="Pfam" id="PF00781">
    <property type="entry name" value="DAGK_cat"/>
    <property type="match status" value="1"/>
</dbReference>
<dbReference type="InterPro" id="IPR017438">
    <property type="entry name" value="ATP-NAD_kinase_N"/>
</dbReference>
<dbReference type="SUPFAM" id="SSF111331">
    <property type="entry name" value="NAD kinase/diacylglycerol kinase-like"/>
    <property type="match status" value="1"/>
</dbReference>
<dbReference type="InterPro" id="IPR005218">
    <property type="entry name" value="Diacylglycerol/lipid_kinase"/>
</dbReference>
<dbReference type="Pfam" id="PF19279">
    <property type="entry name" value="YegS_C"/>
    <property type="match status" value="1"/>
</dbReference>
<keyword evidence="4" id="KW-0067">ATP-binding</keyword>
<dbReference type="InterPro" id="IPR016064">
    <property type="entry name" value="NAD/diacylglycerol_kinase_sf"/>
</dbReference>
<gene>
    <name evidence="6" type="ORF">V1I91_10155</name>
</gene>
<keyword evidence="7" id="KW-1185">Reference proteome</keyword>
<keyword evidence="3 6" id="KW-0418">Kinase</keyword>
<organism evidence="6 7">
    <name type="scientific">Maribacter cobaltidurans</name>
    <dbReference type="NCBI Taxonomy" id="1178778"/>
    <lineage>
        <taxon>Bacteria</taxon>
        <taxon>Pseudomonadati</taxon>
        <taxon>Bacteroidota</taxon>
        <taxon>Flavobacteriia</taxon>
        <taxon>Flavobacteriales</taxon>
        <taxon>Flavobacteriaceae</taxon>
        <taxon>Maribacter</taxon>
    </lineage>
</organism>
<evidence type="ECO:0000256" key="3">
    <source>
        <dbReference type="ARBA" id="ARBA00022777"/>
    </source>
</evidence>
<evidence type="ECO:0000313" key="6">
    <source>
        <dbReference type="EMBL" id="MEE1976432.1"/>
    </source>
</evidence>
<keyword evidence="1" id="KW-0808">Transferase</keyword>
<dbReference type="PANTHER" id="PTHR12358">
    <property type="entry name" value="SPHINGOSINE KINASE"/>
    <property type="match status" value="1"/>
</dbReference>
<dbReference type="InterPro" id="IPR045540">
    <property type="entry name" value="YegS/DAGK_C"/>
</dbReference>
<keyword evidence="2" id="KW-0547">Nucleotide-binding</keyword>
<dbReference type="EMBL" id="JAZDDG010000004">
    <property type="protein sequence ID" value="MEE1976432.1"/>
    <property type="molecule type" value="Genomic_DNA"/>
</dbReference>
<dbReference type="InterPro" id="IPR050187">
    <property type="entry name" value="Lipid_Phosphate_FormReg"/>
</dbReference>
<sequence length="290" mass="31854">MRKNILFVINPIAGGNDKEEIIEAVKQRAEALMVALEIYKTTGEQDGKRIAKIIEQSNFSRILIAGGDGTVREVVDAIKDKDILVGVLPCGSANGLATNLDIPDDLEGQLKIAFGEAFMVMDILEVNGQTCLHIADMGVNAALIENYEESDVRGKLGYLLQTIPTLAQSKFPFFVHVEANGENLREKVILVAIANAKKFGTGANINPTGFMDDEQFEILLFKNFDIAEIIKTFYGDISQSKEFVTTIKTTEASIKCEDSIPFQVDGEFMGHKKVVHAKIRPEKLKVLCGS</sequence>
<dbReference type="NCBIfam" id="TIGR00147">
    <property type="entry name" value="YegS/Rv2252/BmrU family lipid kinase"/>
    <property type="match status" value="1"/>
</dbReference>
<feature type="domain" description="DAGKc" evidence="5">
    <location>
        <begin position="1"/>
        <end position="130"/>
    </location>
</feature>
<accession>A0ABU7ITX8</accession>
<dbReference type="InterPro" id="IPR001206">
    <property type="entry name" value="Diacylglycerol_kinase_cat_dom"/>
</dbReference>
<name>A0ABU7ITX8_9FLAO</name>
<evidence type="ECO:0000259" key="5">
    <source>
        <dbReference type="PROSITE" id="PS50146"/>
    </source>
</evidence>
<dbReference type="PANTHER" id="PTHR12358:SF54">
    <property type="entry name" value="SPHINGOSINE KINASE RELATED PROTEIN"/>
    <property type="match status" value="1"/>
</dbReference>
<dbReference type="Proteomes" id="UP001356308">
    <property type="component" value="Unassembled WGS sequence"/>
</dbReference>
<comment type="caution">
    <text evidence="6">The sequence shown here is derived from an EMBL/GenBank/DDBJ whole genome shotgun (WGS) entry which is preliminary data.</text>
</comment>
<evidence type="ECO:0000256" key="4">
    <source>
        <dbReference type="ARBA" id="ARBA00022840"/>
    </source>
</evidence>
<reference evidence="6 7" key="1">
    <citation type="submission" date="2024-01" db="EMBL/GenBank/DDBJ databases">
        <title>Maribacter spp. originated from different algae showed divergent polysaccharides utilization ability.</title>
        <authorList>
            <person name="Wang H."/>
            <person name="Wu Y."/>
        </authorList>
    </citation>
    <scope>NUCLEOTIDE SEQUENCE [LARGE SCALE GENOMIC DNA]</scope>
    <source>
        <strain evidence="6 7">PR1</strain>
    </source>
</reference>
<evidence type="ECO:0000256" key="1">
    <source>
        <dbReference type="ARBA" id="ARBA00022679"/>
    </source>
</evidence>
<dbReference type="PROSITE" id="PS50146">
    <property type="entry name" value="DAGK"/>
    <property type="match status" value="1"/>
</dbReference>
<evidence type="ECO:0000256" key="2">
    <source>
        <dbReference type="ARBA" id="ARBA00022741"/>
    </source>
</evidence>
<dbReference type="Gene3D" id="2.60.200.40">
    <property type="match status" value="1"/>
</dbReference>
<dbReference type="Gene3D" id="3.40.50.10330">
    <property type="entry name" value="Probable inorganic polyphosphate/atp-NAD kinase, domain 1"/>
    <property type="match status" value="1"/>
</dbReference>
<dbReference type="RefSeq" id="WP_272651131.1">
    <property type="nucleotide sequence ID" value="NZ_JAZDDG010000004.1"/>
</dbReference>
<evidence type="ECO:0000313" key="7">
    <source>
        <dbReference type="Proteomes" id="UP001356308"/>
    </source>
</evidence>
<protein>
    <submittedName>
        <fullName evidence="6">YegS/Rv2252/BmrU family lipid kinase</fullName>
    </submittedName>
</protein>
<proteinExistence type="predicted"/>
<dbReference type="GO" id="GO:0016301">
    <property type="term" value="F:kinase activity"/>
    <property type="evidence" value="ECO:0007669"/>
    <property type="project" value="UniProtKB-KW"/>
</dbReference>